<dbReference type="InterPro" id="IPR028994">
    <property type="entry name" value="Integrin_alpha_N"/>
</dbReference>
<dbReference type="InterPro" id="IPR013519">
    <property type="entry name" value="Int_alpha_beta-p"/>
</dbReference>
<keyword evidence="4" id="KW-0732">Signal</keyword>
<dbReference type="SMART" id="SM00191">
    <property type="entry name" value="Int_alpha"/>
    <property type="match status" value="3"/>
</dbReference>
<dbReference type="GO" id="GO:0005178">
    <property type="term" value="F:integrin binding"/>
    <property type="evidence" value="ECO:0007669"/>
    <property type="project" value="TreeGrafter"/>
</dbReference>
<evidence type="ECO:0000256" key="2">
    <source>
        <dbReference type="ARBA" id="ARBA00008054"/>
    </source>
</evidence>
<evidence type="ECO:0000256" key="1">
    <source>
        <dbReference type="ARBA" id="ARBA00004479"/>
    </source>
</evidence>
<dbReference type="SUPFAM" id="SSF69179">
    <property type="entry name" value="Integrin domains"/>
    <property type="match status" value="1"/>
</dbReference>
<name>A0AAW1JH09_POPJA</name>
<evidence type="ECO:0000313" key="15">
    <source>
        <dbReference type="EMBL" id="KAK9702766.1"/>
    </source>
</evidence>
<dbReference type="Gene3D" id="2.60.40.1460">
    <property type="entry name" value="Integrin domains. Chain A, domain 2"/>
    <property type="match status" value="1"/>
</dbReference>
<evidence type="ECO:0000256" key="10">
    <source>
        <dbReference type="ARBA" id="ARBA00023170"/>
    </source>
</evidence>
<dbReference type="SUPFAM" id="SSF69318">
    <property type="entry name" value="Integrin alpha N-terminal domain"/>
    <property type="match status" value="1"/>
</dbReference>
<evidence type="ECO:0000256" key="6">
    <source>
        <dbReference type="ARBA" id="ARBA00022889"/>
    </source>
</evidence>
<dbReference type="InterPro" id="IPR048285">
    <property type="entry name" value="Integrin_alpha_Ig-like_2"/>
</dbReference>
<sequence length="538" mass="58112">MKLIKKTLTVSAEGDSCITVDCTSSYSVTSGRFYSNGELYYATGAPRAGLKGSVLIYRFVKSKITIFERKDGTHVGEYFGSAITASDINGDGKDDLIVGAPFHKSDTSESKYDGGAIYVYVGSSTQDKLTDASTNIIKGKSDGGRFGEAVMSLGDIDKDGFADIAVAAPYDNDKSGVVYIFRGNGQSGLIKEPSQIIKGRDIIPDVRGFGISLSKPADIDGNKYSDFAIGAYQSGHAVLLRGKPVVVLDHNLTSSVNQISASNLASSFEITSCVSYHGVDIDGITQVNIRRILSVDKGVSDRAYLEDATNLDSTMDRPNQAYCSKYVVKIKPATVNIYDPIVIRASIELIKPAEAKSVITVTDKVEGTDGFCRNCAIPRSTTDTDRQINVDFNRECGSDNICDAFLQLSAKFTDLKDEKYVIGSKEYITLEAMVSNSNENAFQTEVLITLPSPVRLKRIPPNCKESIAEIACTIDNPLKNGATKTVSLELDVDEINTGKYDADLQFLLRVKTSSNNTGESEKTLSLGLVKTANIELKG</sequence>
<dbReference type="InterPro" id="IPR032695">
    <property type="entry name" value="Integrin_dom_sf"/>
</dbReference>
<dbReference type="GO" id="GO:0033627">
    <property type="term" value="P:cell adhesion mediated by integrin"/>
    <property type="evidence" value="ECO:0007669"/>
    <property type="project" value="TreeGrafter"/>
</dbReference>
<keyword evidence="6 13" id="KW-0130">Cell adhesion</keyword>
<dbReference type="InterPro" id="IPR013517">
    <property type="entry name" value="FG-GAP"/>
</dbReference>
<proteinExistence type="inferred from homology"/>
<feature type="repeat" description="FG-GAP" evidence="12">
    <location>
        <begin position="65"/>
        <end position="129"/>
    </location>
</feature>
<evidence type="ECO:0000256" key="11">
    <source>
        <dbReference type="ARBA" id="ARBA00023180"/>
    </source>
</evidence>
<dbReference type="GO" id="GO:0007160">
    <property type="term" value="P:cell-matrix adhesion"/>
    <property type="evidence" value="ECO:0007669"/>
    <property type="project" value="TreeGrafter"/>
</dbReference>
<evidence type="ECO:0000256" key="8">
    <source>
        <dbReference type="ARBA" id="ARBA00023037"/>
    </source>
</evidence>
<dbReference type="GO" id="GO:0007157">
    <property type="term" value="P:heterophilic cell-cell adhesion via plasma membrane cell adhesion molecules"/>
    <property type="evidence" value="ECO:0007669"/>
    <property type="project" value="UniProtKB-ARBA"/>
</dbReference>
<dbReference type="PRINTS" id="PR01185">
    <property type="entry name" value="INTEGRINA"/>
</dbReference>
<dbReference type="GO" id="GO:0009897">
    <property type="term" value="C:external side of plasma membrane"/>
    <property type="evidence" value="ECO:0007669"/>
    <property type="project" value="TreeGrafter"/>
</dbReference>
<comment type="similarity">
    <text evidence="2 13">Belongs to the integrin alpha chain family.</text>
</comment>
<feature type="repeat" description="FG-GAP" evidence="12">
    <location>
        <begin position="132"/>
        <end position="190"/>
    </location>
</feature>
<evidence type="ECO:0000256" key="12">
    <source>
        <dbReference type="PROSITE-ProRule" id="PRU00803"/>
    </source>
</evidence>
<evidence type="ECO:0000256" key="7">
    <source>
        <dbReference type="ARBA" id="ARBA00022989"/>
    </source>
</evidence>
<evidence type="ECO:0000259" key="14">
    <source>
        <dbReference type="Pfam" id="PF20805"/>
    </source>
</evidence>
<dbReference type="GO" id="GO:0007229">
    <property type="term" value="P:integrin-mediated signaling pathway"/>
    <property type="evidence" value="ECO:0007669"/>
    <property type="project" value="UniProtKB-KW"/>
</dbReference>
<dbReference type="EMBL" id="JASPKY010000384">
    <property type="protein sequence ID" value="KAK9702766.1"/>
    <property type="molecule type" value="Genomic_DNA"/>
</dbReference>
<reference evidence="15 16" key="1">
    <citation type="journal article" date="2024" name="BMC Genomics">
        <title>De novo assembly and annotation of Popillia japonica's genome with initial clues to its potential as an invasive pest.</title>
        <authorList>
            <person name="Cucini C."/>
            <person name="Boschi S."/>
            <person name="Funari R."/>
            <person name="Cardaioli E."/>
            <person name="Iannotti N."/>
            <person name="Marturano G."/>
            <person name="Paoli F."/>
            <person name="Bruttini M."/>
            <person name="Carapelli A."/>
            <person name="Frati F."/>
            <person name="Nardi F."/>
        </authorList>
    </citation>
    <scope>NUCLEOTIDE SEQUENCE [LARGE SCALE GENOMIC DNA]</scope>
    <source>
        <strain evidence="15">DMR45628</strain>
    </source>
</reference>
<evidence type="ECO:0000256" key="4">
    <source>
        <dbReference type="ARBA" id="ARBA00022729"/>
    </source>
</evidence>
<feature type="domain" description="Integrin alpha second immunoglobulin-like" evidence="14">
    <location>
        <begin position="396"/>
        <end position="522"/>
    </location>
</feature>
<gene>
    <name evidence="15" type="ORF">QE152_g29751</name>
</gene>
<dbReference type="Pfam" id="PF20805">
    <property type="entry name" value="Integrin_A_Ig_2"/>
    <property type="match status" value="1"/>
</dbReference>
<evidence type="ECO:0000256" key="5">
    <source>
        <dbReference type="ARBA" id="ARBA00022737"/>
    </source>
</evidence>
<dbReference type="GO" id="GO:0008305">
    <property type="term" value="C:integrin complex"/>
    <property type="evidence" value="ECO:0007669"/>
    <property type="project" value="InterPro"/>
</dbReference>
<keyword evidence="10 13" id="KW-0675">Receptor</keyword>
<organism evidence="15 16">
    <name type="scientific">Popillia japonica</name>
    <name type="common">Japanese beetle</name>
    <dbReference type="NCBI Taxonomy" id="7064"/>
    <lineage>
        <taxon>Eukaryota</taxon>
        <taxon>Metazoa</taxon>
        <taxon>Ecdysozoa</taxon>
        <taxon>Arthropoda</taxon>
        <taxon>Hexapoda</taxon>
        <taxon>Insecta</taxon>
        <taxon>Pterygota</taxon>
        <taxon>Neoptera</taxon>
        <taxon>Endopterygota</taxon>
        <taxon>Coleoptera</taxon>
        <taxon>Polyphaga</taxon>
        <taxon>Scarabaeiformia</taxon>
        <taxon>Scarabaeidae</taxon>
        <taxon>Rutelinae</taxon>
        <taxon>Popillia</taxon>
    </lineage>
</organism>
<keyword evidence="11" id="KW-0325">Glycoprotein</keyword>
<evidence type="ECO:0000256" key="9">
    <source>
        <dbReference type="ARBA" id="ARBA00023136"/>
    </source>
</evidence>
<dbReference type="Gene3D" id="2.60.40.1510">
    <property type="entry name" value="ntegrin, alpha v. Chain A, domain 3"/>
    <property type="match status" value="1"/>
</dbReference>
<dbReference type="Pfam" id="PF01839">
    <property type="entry name" value="FG-GAP"/>
    <property type="match status" value="2"/>
</dbReference>
<keyword evidence="5" id="KW-0677">Repeat</keyword>
<accession>A0AAW1JH09</accession>
<keyword evidence="16" id="KW-1185">Reference proteome</keyword>
<comment type="subcellular location">
    <subcellularLocation>
        <location evidence="1 13">Membrane</location>
        <topology evidence="1 13">Single-pass type I membrane protein</topology>
    </subcellularLocation>
</comment>
<evidence type="ECO:0000256" key="3">
    <source>
        <dbReference type="ARBA" id="ARBA00022692"/>
    </source>
</evidence>
<keyword evidence="9" id="KW-0472">Membrane</keyword>
<keyword evidence="7" id="KW-1133">Transmembrane helix</keyword>
<evidence type="ECO:0000313" key="16">
    <source>
        <dbReference type="Proteomes" id="UP001458880"/>
    </source>
</evidence>
<dbReference type="Proteomes" id="UP001458880">
    <property type="component" value="Unassembled WGS sequence"/>
</dbReference>
<evidence type="ECO:0000256" key="13">
    <source>
        <dbReference type="RuleBase" id="RU003762"/>
    </source>
</evidence>
<comment type="caution">
    <text evidence="15">The sequence shown here is derived from an EMBL/GenBank/DDBJ whole genome shotgun (WGS) entry which is preliminary data.</text>
</comment>
<dbReference type="AlphaFoldDB" id="A0AAW1JH09"/>
<protein>
    <submittedName>
        <fullName evidence="15">FG-GAP repeat</fullName>
    </submittedName>
</protein>
<dbReference type="PANTHER" id="PTHR23220">
    <property type="entry name" value="INTEGRIN ALPHA"/>
    <property type="match status" value="1"/>
</dbReference>
<dbReference type="Gene3D" id="2.130.10.130">
    <property type="entry name" value="Integrin alpha, N-terminal"/>
    <property type="match status" value="1"/>
</dbReference>
<dbReference type="PANTHER" id="PTHR23220:SF83">
    <property type="entry name" value="INTEGRIN ALPHA-PS3-RELATED"/>
    <property type="match status" value="1"/>
</dbReference>
<dbReference type="PROSITE" id="PS51470">
    <property type="entry name" value="FG_GAP"/>
    <property type="match status" value="2"/>
</dbReference>
<keyword evidence="8 13" id="KW-0401">Integrin</keyword>
<dbReference type="InterPro" id="IPR000413">
    <property type="entry name" value="Integrin_alpha"/>
</dbReference>
<keyword evidence="3" id="KW-0812">Transmembrane</keyword>